<evidence type="ECO:0000313" key="2">
    <source>
        <dbReference type="Proteomes" id="UP001595075"/>
    </source>
</evidence>
<comment type="caution">
    <text evidence="1">The sequence shown here is derived from an EMBL/GenBank/DDBJ whole genome shotgun (WGS) entry which is preliminary data.</text>
</comment>
<evidence type="ECO:0000313" key="1">
    <source>
        <dbReference type="EMBL" id="KAL2073229.1"/>
    </source>
</evidence>
<organism evidence="1 2">
    <name type="scientific">Oculimacula yallundae</name>
    <dbReference type="NCBI Taxonomy" id="86028"/>
    <lineage>
        <taxon>Eukaryota</taxon>
        <taxon>Fungi</taxon>
        <taxon>Dikarya</taxon>
        <taxon>Ascomycota</taxon>
        <taxon>Pezizomycotina</taxon>
        <taxon>Leotiomycetes</taxon>
        <taxon>Helotiales</taxon>
        <taxon>Ploettnerulaceae</taxon>
        <taxon>Oculimacula</taxon>
    </lineage>
</organism>
<accession>A0ABR4CTK8</accession>
<keyword evidence="2" id="KW-1185">Reference proteome</keyword>
<gene>
    <name evidence="1" type="ORF">VTL71DRAFT_10553</name>
</gene>
<name>A0ABR4CTK8_9HELO</name>
<sequence>MLCSATSAASASSSTRYLTSSRIKACLDSGVQAALPRFFFFSSTPSSSSSLQLCFRLFLFKLWAALCHFLAIAPDIQLVVERRQKFGIRCKVLDREPIATHEDTLISARL</sequence>
<reference evidence="1 2" key="1">
    <citation type="journal article" date="2024" name="Commun. Biol.">
        <title>Comparative genomic analysis of thermophilic fungi reveals convergent evolutionary adaptations and gene losses.</title>
        <authorList>
            <person name="Steindorff A.S."/>
            <person name="Aguilar-Pontes M.V."/>
            <person name="Robinson A.J."/>
            <person name="Andreopoulos B."/>
            <person name="LaButti K."/>
            <person name="Kuo A."/>
            <person name="Mondo S."/>
            <person name="Riley R."/>
            <person name="Otillar R."/>
            <person name="Haridas S."/>
            <person name="Lipzen A."/>
            <person name="Grimwood J."/>
            <person name="Schmutz J."/>
            <person name="Clum A."/>
            <person name="Reid I.D."/>
            <person name="Moisan M.C."/>
            <person name="Butler G."/>
            <person name="Nguyen T.T.M."/>
            <person name="Dewar K."/>
            <person name="Conant G."/>
            <person name="Drula E."/>
            <person name="Henrissat B."/>
            <person name="Hansel C."/>
            <person name="Singer S."/>
            <person name="Hutchinson M.I."/>
            <person name="de Vries R.P."/>
            <person name="Natvig D.O."/>
            <person name="Powell A.J."/>
            <person name="Tsang A."/>
            <person name="Grigoriev I.V."/>
        </authorList>
    </citation>
    <scope>NUCLEOTIDE SEQUENCE [LARGE SCALE GENOMIC DNA]</scope>
    <source>
        <strain evidence="1 2">CBS 494.80</strain>
    </source>
</reference>
<protein>
    <submittedName>
        <fullName evidence="1">Uncharacterized protein</fullName>
    </submittedName>
</protein>
<dbReference type="Proteomes" id="UP001595075">
    <property type="component" value="Unassembled WGS sequence"/>
</dbReference>
<dbReference type="EMBL" id="JAZHXI010000003">
    <property type="protein sequence ID" value="KAL2073229.1"/>
    <property type="molecule type" value="Genomic_DNA"/>
</dbReference>
<proteinExistence type="predicted"/>